<name>E0S1W5_BUTPB</name>
<evidence type="ECO:0000256" key="19">
    <source>
        <dbReference type="SAM" id="Phobius"/>
    </source>
</evidence>
<keyword evidence="12 19" id="KW-1133">Transmembrane helix</keyword>
<dbReference type="GO" id="GO:0005886">
    <property type="term" value="C:plasma membrane"/>
    <property type="evidence" value="ECO:0007669"/>
    <property type="project" value="UniProtKB-SubCell"/>
</dbReference>
<dbReference type="InterPro" id="IPR003594">
    <property type="entry name" value="HATPase_dom"/>
</dbReference>
<dbReference type="PANTHER" id="PTHR45339">
    <property type="entry name" value="HYBRID SIGNAL TRANSDUCTION HISTIDINE KINASE J"/>
    <property type="match status" value="1"/>
</dbReference>
<keyword evidence="7 18" id="KW-0597">Phosphoprotein</keyword>
<dbReference type="Gene3D" id="3.20.20.450">
    <property type="entry name" value="EAL domain"/>
    <property type="match status" value="1"/>
</dbReference>
<dbReference type="SUPFAM" id="SSF55874">
    <property type="entry name" value="ATPase domain of HSP90 chaperone/DNA topoisomerase II/histidine kinase"/>
    <property type="match status" value="1"/>
</dbReference>
<dbReference type="Gene3D" id="1.10.287.130">
    <property type="match status" value="1"/>
</dbReference>
<evidence type="ECO:0000259" key="23">
    <source>
        <dbReference type="PROSITE" id="PS50894"/>
    </source>
</evidence>
<feature type="domain" description="Response regulatory" evidence="21">
    <location>
        <begin position="916"/>
        <end position="1034"/>
    </location>
</feature>
<dbReference type="eggNOG" id="COG0784">
    <property type="taxonomic scope" value="Bacteria"/>
</dbReference>
<reference evidence="24 25" key="1">
    <citation type="journal article" date="2010" name="PLoS ONE">
        <title>The glycobiome of the rumen bacterium Butyrivibrio proteoclasticus B316(T) highlights adaptation to a polysaccharide-rich environment.</title>
        <authorList>
            <person name="Kelly W.J."/>
            <person name="Leahy S.C."/>
            <person name="Altermann E."/>
            <person name="Yeoman C.J."/>
            <person name="Dunne J.C."/>
            <person name="Kong Z."/>
            <person name="Pacheco D.M."/>
            <person name="Li D."/>
            <person name="Noel S.J."/>
            <person name="Moon C.D."/>
            <person name="Cookson A.L."/>
            <person name="Attwood G.T."/>
        </authorList>
    </citation>
    <scope>NUCLEOTIDE SEQUENCE [LARGE SCALE GENOMIC DNA]</scope>
    <source>
        <strain evidence="25">ATCC 51982 / DSM 14932 / B316</strain>
    </source>
</reference>
<feature type="domain" description="HPt" evidence="23">
    <location>
        <begin position="1091"/>
        <end position="1184"/>
    </location>
</feature>
<feature type="transmembrane region" description="Helical" evidence="19">
    <location>
        <begin position="6"/>
        <end position="28"/>
    </location>
</feature>
<dbReference type="InterPro" id="IPR005467">
    <property type="entry name" value="His_kinase_dom"/>
</dbReference>
<dbReference type="CDD" id="cd01948">
    <property type="entry name" value="EAL"/>
    <property type="match status" value="1"/>
</dbReference>
<dbReference type="PROSITE" id="PS50894">
    <property type="entry name" value="HPT"/>
    <property type="match status" value="1"/>
</dbReference>
<evidence type="ECO:0000256" key="15">
    <source>
        <dbReference type="ARBA" id="ARBA00024867"/>
    </source>
</evidence>
<dbReference type="Pfam" id="PF02518">
    <property type="entry name" value="HATPase_c"/>
    <property type="match status" value="1"/>
</dbReference>
<dbReference type="InterPro" id="IPR008207">
    <property type="entry name" value="Sig_transdc_His_kin_Hpt_dom"/>
</dbReference>
<dbReference type="InterPro" id="IPR001633">
    <property type="entry name" value="EAL_dom"/>
</dbReference>
<keyword evidence="10 24" id="KW-0418">Kinase</keyword>
<evidence type="ECO:0000256" key="16">
    <source>
        <dbReference type="ARBA" id="ARBA00074306"/>
    </source>
</evidence>
<evidence type="ECO:0000259" key="21">
    <source>
        <dbReference type="PROSITE" id="PS50110"/>
    </source>
</evidence>
<dbReference type="SUPFAM" id="SSF52172">
    <property type="entry name" value="CheY-like"/>
    <property type="match status" value="1"/>
</dbReference>
<evidence type="ECO:0000256" key="4">
    <source>
        <dbReference type="ARBA" id="ARBA00012438"/>
    </source>
</evidence>
<dbReference type="eggNOG" id="COG2199">
    <property type="taxonomic scope" value="Bacteria"/>
</dbReference>
<feature type="transmembrane region" description="Helical" evidence="19">
    <location>
        <begin position="150"/>
        <end position="171"/>
    </location>
</feature>
<dbReference type="SUPFAM" id="SSF47226">
    <property type="entry name" value="Histidine-containing phosphotransfer domain, HPT domain"/>
    <property type="match status" value="1"/>
</dbReference>
<keyword evidence="6" id="KW-1003">Cell membrane</keyword>
<dbReference type="SMART" id="SM00052">
    <property type="entry name" value="EAL"/>
    <property type="match status" value="1"/>
</dbReference>
<evidence type="ECO:0000256" key="6">
    <source>
        <dbReference type="ARBA" id="ARBA00022475"/>
    </source>
</evidence>
<dbReference type="InterPro" id="IPR043128">
    <property type="entry name" value="Rev_trsase/Diguanyl_cyclase"/>
</dbReference>
<feature type="domain" description="EAL" evidence="22">
    <location>
        <begin position="386"/>
        <end position="640"/>
    </location>
</feature>
<dbReference type="CDD" id="cd16922">
    <property type="entry name" value="HATPase_EvgS-ArcB-TorS-like"/>
    <property type="match status" value="1"/>
</dbReference>
<evidence type="ECO:0000256" key="9">
    <source>
        <dbReference type="ARBA" id="ARBA00022741"/>
    </source>
</evidence>
<dbReference type="FunFam" id="3.30.565.10:FF:000010">
    <property type="entry name" value="Sensor histidine kinase RcsC"/>
    <property type="match status" value="1"/>
</dbReference>
<feature type="transmembrane region" description="Helical" evidence="19">
    <location>
        <begin position="183"/>
        <end position="203"/>
    </location>
</feature>
<dbReference type="PROSITE" id="PS50883">
    <property type="entry name" value="EAL"/>
    <property type="match status" value="1"/>
</dbReference>
<dbReference type="eggNOG" id="COG2205">
    <property type="taxonomic scope" value="Bacteria"/>
</dbReference>
<dbReference type="Gene3D" id="1.20.120.160">
    <property type="entry name" value="HPT domain"/>
    <property type="match status" value="1"/>
</dbReference>
<evidence type="ECO:0000256" key="14">
    <source>
        <dbReference type="ARBA" id="ARBA00023136"/>
    </source>
</evidence>
<dbReference type="Proteomes" id="UP000001299">
    <property type="component" value="Chromosome 1"/>
</dbReference>
<feature type="transmembrane region" description="Helical" evidence="19">
    <location>
        <begin position="40"/>
        <end position="60"/>
    </location>
</feature>
<dbReference type="SUPFAM" id="SSF47384">
    <property type="entry name" value="Homodimeric domain of signal transducing histidine kinase"/>
    <property type="match status" value="1"/>
</dbReference>
<keyword evidence="24" id="KW-0808">Transferase</keyword>
<dbReference type="RefSeq" id="WP_013280446.1">
    <property type="nucleotide sequence ID" value="NC_014387.1"/>
</dbReference>
<keyword evidence="14 19" id="KW-0472">Membrane</keyword>
<evidence type="ECO:0000256" key="1">
    <source>
        <dbReference type="ARBA" id="ARBA00000085"/>
    </source>
</evidence>
<dbReference type="PROSITE" id="PS50109">
    <property type="entry name" value="HIS_KIN"/>
    <property type="match status" value="1"/>
</dbReference>
<dbReference type="SUPFAM" id="SSF55073">
    <property type="entry name" value="Nucleotide cyclase"/>
    <property type="match status" value="1"/>
</dbReference>
<dbReference type="EC" id="2.7.13.3" evidence="4"/>
<dbReference type="Pfam" id="PF01627">
    <property type="entry name" value="Hpt"/>
    <property type="match status" value="1"/>
</dbReference>
<dbReference type="HOGENOM" id="CLU_264071_0_0_9"/>
<dbReference type="AlphaFoldDB" id="E0S1W5"/>
<protein>
    <recommendedName>
        <fullName evidence="16">Circadian input-output histidine kinase CikA</fullName>
        <ecNumber evidence="4">2.7.13.3</ecNumber>
    </recommendedName>
    <alternativeName>
        <fullName evidence="5">Stage 0 sporulation protein A homolog</fullName>
    </alternativeName>
</protein>
<dbReference type="eggNOG" id="COG2198">
    <property type="taxonomic scope" value="Bacteria"/>
</dbReference>
<keyword evidence="13" id="KW-0902">Two-component regulatory system</keyword>
<dbReference type="InterPro" id="IPR004358">
    <property type="entry name" value="Sig_transdc_His_kin-like_C"/>
</dbReference>
<dbReference type="SMART" id="SM00448">
    <property type="entry name" value="REC"/>
    <property type="match status" value="1"/>
</dbReference>
<gene>
    <name evidence="24" type="ordered locus">bpr_I1048</name>
</gene>
<dbReference type="CDD" id="cd00088">
    <property type="entry name" value="HPT"/>
    <property type="match status" value="1"/>
</dbReference>
<evidence type="ECO:0000256" key="5">
    <source>
        <dbReference type="ARBA" id="ARBA00018672"/>
    </source>
</evidence>
<comment type="similarity">
    <text evidence="3">In the N-terminal section; belongs to the phytochrome family.</text>
</comment>
<evidence type="ECO:0000256" key="18">
    <source>
        <dbReference type="PROSITE-ProRule" id="PRU00169"/>
    </source>
</evidence>
<feature type="transmembrane region" description="Helical" evidence="19">
    <location>
        <begin position="113"/>
        <end position="138"/>
    </location>
</feature>
<organism evidence="24 25">
    <name type="scientific">Butyrivibrio proteoclasticus (strain ATCC 51982 / DSM 14932 / B316)</name>
    <name type="common">Clostridium proteoclasticum</name>
    <dbReference type="NCBI Taxonomy" id="515622"/>
    <lineage>
        <taxon>Bacteria</taxon>
        <taxon>Bacillati</taxon>
        <taxon>Bacillota</taxon>
        <taxon>Clostridia</taxon>
        <taxon>Lachnospirales</taxon>
        <taxon>Lachnospiraceae</taxon>
        <taxon>Butyrivibrio</taxon>
    </lineage>
</organism>
<dbReference type="KEGG" id="bpb:bpr_I1048"/>
<keyword evidence="25" id="KW-1185">Reference proteome</keyword>
<dbReference type="GO" id="GO:0000155">
    <property type="term" value="F:phosphorelay sensor kinase activity"/>
    <property type="evidence" value="ECO:0007669"/>
    <property type="project" value="InterPro"/>
</dbReference>
<dbReference type="Pfam" id="PF00072">
    <property type="entry name" value="Response_reg"/>
    <property type="match status" value="1"/>
</dbReference>
<dbReference type="InterPro" id="IPR001789">
    <property type="entry name" value="Sig_transdc_resp-reg_receiver"/>
</dbReference>
<dbReference type="InterPro" id="IPR029787">
    <property type="entry name" value="Nucleotide_cyclase"/>
</dbReference>
<dbReference type="PRINTS" id="PR00344">
    <property type="entry name" value="BCTRLSENSOR"/>
</dbReference>
<evidence type="ECO:0000256" key="17">
    <source>
        <dbReference type="PROSITE-ProRule" id="PRU00110"/>
    </source>
</evidence>
<dbReference type="InterPro" id="IPR036097">
    <property type="entry name" value="HisK_dim/P_sf"/>
</dbReference>
<feature type="domain" description="Histidine kinase" evidence="20">
    <location>
        <begin position="662"/>
        <end position="883"/>
    </location>
</feature>
<dbReference type="InterPro" id="IPR036641">
    <property type="entry name" value="HPT_dom_sf"/>
</dbReference>
<dbReference type="InterPro" id="IPR036890">
    <property type="entry name" value="HATPase_C_sf"/>
</dbReference>
<dbReference type="SUPFAM" id="SSF141868">
    <property type="entry name" value="EAL domain-like"/>
    <property type="match status" value="1"/>
</dbReference>
<dbReference type="InterPro" id="IPR011006">
    <property type="entry name" value="CheY-like_superfamily"/>
</dbReference>
<sequence>MLDIQGIGSITFNLAAIIISITCVFYTIIMKGKKRLRSMLFVSLCSIVALDALTAVLGELTKVIFFSDAVKYALLYVFNFLYFLTHFATAPIFALYIILVCDVGFRFSPKRRFWLSIPFLFMELMVLITPLTNFVFYIDENTHFHRRVGVYIAYGISAFYVLFSMVALFLYWNDLNKAKRSAIVYFSLLVVIGTAIQMVFIQIRSELMSEAIGFMGLMMMLENDDDRMDVSTRVYNRSAFIRDARRYFKYKRSFFNICVRITNADLYRKIIGYEEFERILRSCAEYFENFGKTYEVYRMGTDAFILLCPGITRMEADDIGDKILERFKQEWVVGEKTVLLKALVLEARAPEQFGSVDYLLLLSDSTIDKEYDYVLSGDNLHFLLRKADVEKAVRRGIENENFRVYFNPIYTKSDLQICAAEAYLQLRDNEFGHIHREEFIPVAEQTGMIEELGWFVLEQVFYFLGGGIVDEMGLEFISINLSSVQIVKTDFVEKVKALLEKYGASPSMIVFDISESAAATDQYILHETMKKLSRIGIRFFMDEYGTGFFNMQSATSMIFEGVKIDARLIQKAARTSQSRIILDNRLRMIGQMGKKIILSNVDYQDCYDFISNIKADYIQGRYFTQPASKNEFITILRATETARMEERRARAANEAKSNFLANMSHEIRTPINAVLGMNEVILRECKDEKILEYAQNIEGAGRTLLSLINDILDFSKIEAGSMEITEAEYDFSSVLNDVYNMVHIKAEQKILDLKFDIDEDLPDTMYGDEMRLRQIIVNVLNNAVKYTEEGGVTLEATGIRDYGDTITLKIKITDTGKGIKKEELPTLFDKFKRLDAEKNRTIEGSGLGLAITHSLLELMGGSIMVDSVYGKGSTFTIVLPQKVIGDSKIGDFRSRLSNSIKDRKPYKESFTAPDAQVLVVDDTPMNHVVIRELLKPTLIQLDTARSGMECLDKQHVKKYDLIFLDYRMPGMDGTETFKAIKEDKESPNADTPIVVLTANAISGARDNFLKAGFDDYLSKPVESNKLEETLIKYLPKDKVNITKVALDSDAYGEAGGSAQAGSDDDVKVSWLGELEKFDEIDTRQGLKNCGTAESYLSIIKVYYESMDSSRGNVVSAFDDENWKDYTSYVHSLKSTSRTIGAMELSKLAEKLENAGNAKDIDTIRAYNDELLSRYDAIESSLSKIPEVAGVEENAADKKEISDAQIIDAYSSILEVSKVLDYDTLMFILDSIKEYRLSPDDEQLMSKISKLAYKLKWDEITELVQNRLNS</sequence>
<comment type="function">
    <text evidence="15">May play the central regulatory role in sporulation. It may be an element of the effector pathway responsible for the activation of sporulation genes in response to nutritional stress. Spo0A may act in concert with spo0H (a sigma factor) to control the expression of some genes that are critical to the sporulation process.</text>
</comment>
<dbReference type="SMART" id="SM00387">
    <property type="entry name" value="HATPase_c"/>
    <property type="match status" value="1"/>
</dbReference>
<comment type="catalytic activity">
    <reaction evidence="1">
        <text>ATP + protein L-histidine = ADP + protein N-phospho-L-histidine.</text>
        <dbReference type="EC" id="2.7.13.3"/>
    </reaction>
</comment>
<dbReference type="Gene3D" id="3.40.50.2300">
    <property type="match status" value="1"/>
</dbReference>
<feature type="modified residue" description="Phosphohistidine" evidence="17">
    <location>
        <position position="1130"/>
    </location>
</feature>
<dbReference type="InterPro" id="IPR003661">
    <property type="entry name" value="HisK_dim/P_dom"/>
</dbReference>
<keyword evidence="9" id="KW-0547">Nucleotide-binding</keyword>
<evidence type="ECO:0000256" key="10">
    <source>
        <dbReference type="ARBA" id="ARBA00022777"/>
    </source>
</evidence>
<dbReference type="GO" id="GO:0005524">
    <property type="term" value="F:ATP binding"/>
    <property type="evidence" value="ECO:0007669"/>
    <property type="project" value="UniProtKB-KW"/>
</dbReference>
<dbReference type="InterPro" id="IPR035919">
    <property type="entry name" value="EAL_sf"/>
</dbReference>
<keyword evidence="8 19" id="KW-0812">Transmembrane</keyword>
<dbReference type="Pfam" id="PF00512">
    <property type="entry name" value="HisKA"/>
    <property type="match status" value="1"/>
</dbReference>
<dbReference type="PROSITE" id="PS50110">
    <property type="entry name" value="RESPONSE_REGULATORY"/>
    <property type="match status" value="1"/>
</dbReference>
<dbReference type="eggNOG" id="COG0697">
    <property type="taxonomic scope" value="Bacteria"/>
</dbReference>
<evidence type="ECO:0000256" key="8">
    <source>
        <dbReference type="ARBA" id="ARBA00022692"/>
    </source>
</evidence>
<dbReference type="Gene3D" id="3.30.70.270">
    <property type="match status" value="1"/>
</dbReference>
<keyword evidence="11" id="KW-0067">ATP-binding</keyword>
<dbReference type="Pfam" id="PF00563">
    <property type="entry name" value="EAL"/>
    <property type="match status" value="1"/>
</dbReference>
<dbReference type="eggNOG" id="COG2200">
    <property type="taxonomic scope" value="Bacteria"/>
</dbReference>
<dbReference type="STRING" id="515622.bpr_I1048"/>
<dbReference type="SMART" id="SM00388">
    <property type="entry name" value="HisKA"/>
    <property type="match status" value="1"/>
</dbReference>
<feature type="modified residue" description="4-aspartylphosphate" evidence="18">
    <location>
        <position position="965"/>
    </location>
</feature>
<evidence type="ECO:0000313" key="24">
    <source>
        <dbReference type="EMBL" id="ADL33790.1"/>
    </source>
</evidence>
<evidence type="ECO:0000259" key="20">
    <source>
        <dbReference type="PROSITE" id="PS50109"/>
    </source>
</evidence>
<evidence type="ECO:0000256" key="3">
    <source>
        <dbReference type="ARBA" id="ARBA00006402"/>
    </source>
</evidence>
<evidence type="ECO:0000259" key="22">
    <source>
        <dbReference type="PROSITE" id="PS50883"/>
    </source>
</evidence>
<dbReference type="Gene3D" id="3.30.565.10">
    <property type="entry name" value="Histidine kinase-like ATPase, C-terminal domain"/>
    <property type="match status" value="1"/>
</dbReference>
<dbReference type="EMBL" id="CP001810">
    <property type="protein sequence ID" value="ADL33790.1"/>
    <property type="molecule type" value="Genomic_DNA"/>
</dbReference>
<proteinExistence type="inferred from homology"/>
<evidence type="ECO:0000313" key="25">
    <source>
        <dbReference type="Proteomes" id="UP000001299"/>
    </source>
</evidence>
<feature type="transmembrane region" description="Helical" evidence="19">
    <location>
        <begin position="80"/>
        <end position="101"/>
    </location>
</feature>
<evidence type="ECO:0000256" key="7">
    <source>
        <dbReference type="ARBA" id="ARBA00022553"/>
    </source>
</evidence>
<comment type="subcellular location">
    <subcellularLocation>
        <location evidence="2">Cell membrane</location>
        <topology evidence="2">Multi-pass membrane protein</topology>
    </subcellularLocation>
</comment>
<dbReference type="PANTHER" id="PTHR45339:SF1">
    <property type="entry name" value="HYBRID SIGNAL TRANSDUCTION HISTIDINE KINASE J"/>
    <property type="match status" value="1"/>
</dbReference>
<dbReference type="CDD" id="cd17546">
    <property type="entry name" value="REC_hyHK_CKI1_RcsC-like"/>
    <property type="match status" value="1"/>
</dbReference>
<evidence type="ECO:0000256" key="11">
    <source>
        <dbReference type="ARBA" id="ARBA00022840"/>
    </source>
</evidence>
<dbReference type="CDD" id="cd00082">
    <property type="entry name" value="HisKA"/>
    <property type="match status" value="1"/>
</dbReference>
<evidence type="ECO:0000256" key="2">
    <source>
        <dbReference type="ARBA" id="ARBA00004651"/>
    </source>
</evidence>
<evidence type="ECO:0000256" key="12">
    <source>
        <dbReference type="ARBA" id="ARBA00022989"/>
    </source>
</evidence>
<evidence type="ECO:0000256" key="13">
    <source>
        <dbReference type="ARBA" id="ARBA00023012"/>
    </source>
</evidence>
<accession>E0S1W5</accession>